<reference evidence="1" key="3">
    <citation type="submission" date="2011-03" db="EMBL/GenBank/DDBJ databases">
        <title>Annotation of Magnaporthe poae ATCC 64411.</title>
        <authorList>
            <person name="Ma L.-J."/>
            <person name="Dead R."/>
            <person name="Young S.K."/>
            <person name="Zeng Q."/>
            <person name="Gargeya S."/>
            <person name="Fitzgerald M."/>
            <person name="Haas B."/>
            <person name="Abouelleil A."/>
            <person name="Alvarado L."/>
            <person name="Arachchi H.M."/>
            <person name="Berlin A."/>
            <person name="Brown A."/>
            <person name="Chapman S.B."/>
            <person name="Chen Z."/>
            <person name="Dunbar C."/>
            <person name="Freedman E."/>
            <person name="Gearin G."/>
            <person name="Gellesch M."/>
            <person name="Goldberg J."/>
            <person name="Griggs A."/>
            <person name="Gujja S."/>
            <person name="Heiman D."/>
            <person name="Howarth C."/>
            <person name="Larson L."/>
            <person name="Lui A."/>
            <person name="MacDonald P.J.P."/>
            <person name="Mehta T."/>
            <person name="Montmayeur A."/>
            <person name="Murphy C."/>
            <person name="Neiman D."/>
            <person name="Pearson M."/>
            <person name="Priest M."/>
            <person name="Roberts A."/>
            <person name="Saif S."/>
            <person name="Shea T."/>
            <person name="Shenoy N."/>
            <person name="Sisk P."/>
            <person name="Stolte C."/>
            <person name="Sykes S."/>
            <person name="Yandava C."/>
            <person name="Wortman J."/>
            <person name="Nusbaum C."/>
            <person name="Birren B."/>
        </authorList>
    </citation>
    <scope>NUCLEOTIDE SEQUENCE</scope>
    <source>
        <strain evidence="1">ATCC 64411</strain>
    </source>
</reference>
<name>A0A0C4DRS7_MAGP6</name>
<dbReference type="Proteomes" id="UP000011715">
    <property type="component" value="Unassembled WGS sequence"/>
</dbReference>
<dbReference type="EMBL" id="GL876967">
    <property type="protein sequence ID" value="KLU83534.1"/>
    <property type="molecule type" value="Genomic_DNA"/>
</dbReference>
<sequence>MQPELQAVPTFDQKMGRRVGLAVREKVQRQLHTCIVKSSNILKNQVREAFAAAGDMVLPRRLCAEFGVAVAHGQMAAIQDNTKAASFASAVGGCSISDEKREKALEATYYTDDRAPLGELLVQTPAAGDQTRRERG</sequence>
<evidence type="ECO:0000313" key="3">
    <source>
        <dbReference type="Proteomes" id="UP000011715"/>
    </source>
</evidence>
<dbReference type="AlphaFoldDB" id="A0A0C4DRS7"/>
<reference evidence="2" key="5">
    <citation type="submission" date="2015-06" db="UniProtKB">
        <authorList>
            <consortium name="EnsemblFungi"/>
        </authorList>
    </citation>
    <scope>IDENTIFICATION</scope>
    <source>
        <strain evidence="2">ATCC 64411</strain>
    </source>
</reference>
<dbReference type="VEuPathDB" id="FungiDB:MAPG_02591"/>
<dbReference type="EMBL" id="ADBL01000638">
    <property type="status" value="NOT_ANNOTATED_CDS"/>
    <property type="molecule type" value="Genomic_DNA"/>
</dbReference>
<gene>
    <name evidence="1" type="ORF">MAPG_02591</name>
</gene>
<keyword evidence="3" id="KW-1185">Reference proteome</keyword>
<proteinExistence type="predicted"/>
<evidence type="ECO:0000313" key="2">
    <source>
        <dbReference type="EnsemblFungi" id="MAPG_02591T0"/>
    </source>
</evidence>
<organism evidence="2 3">
    <name type="scientific">Magnaporthiopsis poae (strain ATCC 64411 / 73-15)</name>
    <name type="common">Kentucky bluegrass fungus</name>
    <name type="synonym">Magnaporthe poae</name>
    <dbReference type="NCBI Taxonomy" id="644358"/>
    <lineage>
        <taxon>Eukaryota</taxon>
        <taxon>Fungi</taxon>
        <taxon>Dikarya</taxon>
        <taxon>Ascomycota</taxon>
        <taxon>Pezizomycotina</taxon>
        <taxon>Sordariomycetes</taxon>
        <taxon>Sordariomycetidae</taxon>
        <taxon>Magnaporthales</taxon>
        <taxon>Magnaporthaceae</taxon>
        <taxon>Magnaporthiopsis</taxon>
    </lineage>
</organism>
<evidence type="ECO:0000313" key="1">
    <source>
        <dbReference type="EMBL" id="KLU83534.1"/>
    </source>
</evidence>
<protein>
    <submittedName>
        <fullName evidence="1 2">Uncharacterized protein</fullName>
    </submittedName>
</protein>
<dbReference type="EnsemblFungi" id="MAPG_02591T0">
    <property type="protein sequence ID" value="MAPG_02591T0"/>
    <property type="gene ID" value="MAPG_02591"/>
</dbReference>
<reference evidence="2" key="4">
    <citation type="journal article" date="2015" name="G3 (Bethesda)">
        <title>Genome sequences of three phytopathogenic species of the Magnaporthaceae family of fungi.</title>
        <authorList>
            <person name="Okagaki L.H."/>
            <person name="Nunes C.C."/>
            <person name="Sailsbery J."/>
            <person name="Clay B."/>
            <person name="Brown D."/>
            <person name="John T."/>
            <person name="Oh Y."/>
            <person name="Young N."/>
            <person name="Fitzgerald M."/>
            <person name="Haas B.J."/>
            <person name="Zeng Q."/>
            <person name="Young S."/>
            <person name="Adiconis X."/>
            <person name="Fan L."/>
            <person name="Levin J.Z."/>
            <person name="Mitchell T.K."/>
            <person name="Okubara P.A."/>
            <person name="Farman M.L."/>
            <person name="Kohn L.M."/>
            <person name="Birren B."/>
            <person name="Ma L.-J."/>
            <person name="Dean R.A."/>
        </authorList>
    </citation>
    <scope>NUCLEOTIDE SEQUENCE</scope>
    <source>
        <strain evidence="2">ATCC 64411 / 73-15</strain>
    </source>
</reference>
<reference evidence="1" key="1">
    <citation type="submission" date="2010-05" db="EMBL/GenBank/DDBJ databases">
        <title>The Genome Sequence of Magnaporthe poae strain ATCC 64411.</title>
        <authorList>
            <consortium name="The Broad Institute Genome Sequencing Platform"/>
            <consortium name="Broad Institute Genome Sequencing Center for Infectious Disease"/>
            <person name="Ma L.-J."/>
            <person name="Dead R."/>
            <person name="Young S."/>
            <person name="Zeng Q."/>
            <person name="Koehrsen M."/>
            <person name="Alvarado L."/>
            <person name="Berlin A."/>
            <person name="Chapman S.B."/>
            <person name="Chen Z."/>
            <person name="Freedman E."/>
            <person name="Gellesch M."/>
            <person name="Goldberg J."/>
            <person name="Griggs A."/>
            <person name="Gujja S."/>
            <person name="Heilman E.R."/>
            <person name="Heiman D."/>
            <person name="Hepburn T."/>
            <person name="Howarth C."/>
            <person name="Jen D."/>
            <person name="Larson L."/>
            <person name="Mehta T."/>
            <person name="Neiman D."/>
            <person name="Pearson M."/>
            <person name="Roberts A."/>
            <person name="Saif S."/>
            <person name="Shea T."/>
            <person name="Shenoy N."/>
            <person name="Sisk P."/>
            <person name="Stolte C."/>
            <person name="Sykes S."/>
            <person name="Walk T."/>
            <person name="White J."/>
            <person name="Yandava C."/>
            <person name="Haas B."/>
            <person name="Nusbaum C."/>
            <person name="Birren B."/>
        </authorList>
    </citation>
    <scope>NUCLEOTIDE SEQUENCE</scope>
    <source>
        <strain evidence="1">ATCC 64411</strain>
    </source>
</reference>
<accession>A0A0C4DRS7</accession>
<reference evidence="3" key="2">
    <citation type="submission" date="2010-05" db="EMBL/GenBank/DDBJ databases">
        <title>The genome sequence of Magnaporthe poae strain ATCC 64411.</title>
        <authorList>
            <person name="Ma L.-J."/>
            <person name="Dead R."/>
            <person name="Young S."/>
            <person name="Zeng Q."/>
            <person name="Koehrsen M."/>
            <person name="Alvarado L."/>
            <person name="Berlin A."/>
            <person name="Chapman S.B."/>
            <person name="Chen Z."/>
            <person name="Freedman E."/>
            <person name="Gellesch M."/>
            <person name="Goldberg J."/>
            <person name="Griggs A."/>
            <person name="Gujja S."/>
            <person name="Heilman E.R."/>
            <person name="Heiman D."/>
            <person name="Hepburn T."/>
            <person name="Howarth C."/>
            <person name="Jen D."/>
            <person name="Larson L."/>
            <person name="Mehta T."/>
            <person name="Neiman D."/>
            <person name="Pearson M."/>
            <person name="Roberts A."/>
            <person name="Saif S."/>
            <person name="Shea T."/>
            <person name="Shenoy N."/>
            <person name="Sisk P."/>
            <person name="Stolte C."/>
            <person name="Sykes S."/>
            <person name="Walk T."/>
            <person name="White J."/>
            <person name="Yandava C."/>
            <person name="Haas B."/>
            <person name="Nusbaum C."/>
            <person name="Birren B."/>
        </authorList>
    </citation>
    <scope>NUCLEOTIDE SEQUENCE [LARGE SCALE GENOMIC DNA]</scope>
    <source>
        <strain evidence="3">ATCC 64411 / 73-15</strain>
    </source>
</reference>